<comment type="caution">
    <text evidence="1">The sequence shown here is derived from an EMBL/GenBank/DDBJ whole genome shotgun (WGS) entry which is preliminary data.</text>
</comment>
<organism evidence="1 2">
    <name type="scientific">Neophaeococcomyces mojaviensis</name>
    <dbReference type="NCBI Taxonomy" id="3383035"/>
    <lineage>
        <taxon>Eukaryota</taxon>
        <taxon>Fungi</taxon>
        <taxon>Dikarya</taxon>
        <taxon>Ascomycota</taxon>
        <taxon>Pezizomycotina</taxon>
        <taxon>Eurotiomycetes</taxon>
        <taxon>Chaetothyriomycetidae</taxon>
        <taxon>Chaetothyriales</taxon>
        <taxon>Chaetothyriales incertae sedis</taxon>
        <taxon>Neophaeococcomyces</taxon>
    </lineage>
</organism>
<protein>
    <submittedName>
        <fullName evidence="1">Uncharacterized protein</fullName>
    </submittedName>
</protein>
<evidence type="ECO:0000313" key="2">
    <source>
        <dbReference type="Proteomes" id="UP001172386"/>
    </source>
</evidence>
<keyword evidence="2" id="KW-1185">Reference proteome</keyword>
<gene>
    <name evidence="1" type="ORF">H2198_007901</name>
</gene>
<reference evidence="1" key="1">
    <citation type="submission" date="2022-10" db="EMBL/GenBank/DDBJ databases">
        <title>Culturing micro-colonial fungi from biological soil crusts in the Mojave desert and describing Neophaeococcomyces mojavensis, and introducing the new genera and species Taxawa tesnikishii.</title>
        <authorList>
            <person name="Kurbessoian T."/>
            <person name="Stajich J.E."/>
        </authorList>
    </citation>
    <scope>NUCLEOTIDE SEQUENCE</scope>
    <source>
        <strain evidence="1">JES_112</strain>
    </source>
</reference>
<name>A0ACC2ZYY5_9EURO</name>
<proteinExistence type="predicted"/>
<evidence type="ECO:0000313" key="1">
    <source>
        <dbReference type="EMBL" id="KAJ9652854.1"/>
    </source>
</evidence>
<sequence length="211" mass="23894">GLFNTSAVVASTRCRVESILAKIEDVPPVSDLPPYDEVLLPNAADLTGFNLEKYNDNAVKLAICGWQYKEADVVECKNCFRSLGLWLYRGETPTVEHLDAVESHLEYCPWRSPEAQDTEVIHHDKQGENKLKLPGWALVYCAVKKQHQKTKGERAASTVSASETTAIGADREQLTPEQREKKMKDLMRRIKEIKKPFNVKSLLRKKDKPDT</sequence>
<dbReference type="Proteomes" id="UP001172386">
    <property type="component" value="Unassembled WGS sequence"/>
</dbReference>
<feature type="non-terminal residue" evidence="1">
    <location>
        <position position="1"/>
    </location>
</feature>
<accession>A0ACC2ZYY5</accession>
<dbReference type="EMBL" id="JAPDRQ010000179">
    <property type="protein sequence ID" value="KAJ9652854.1"/>
    <property type="molecule type" value="Genomic_DNA"/>
</dbReference>